<proteinExistence type="predicted"/>
<name>A0A222WLU1_9BACL</name>
<dbReference type="GO" id="GO:0000976">
    <property type="term" value="F:transcription cis-regulatory region binding"/>
    <property type="evidence" value="ECO:0007669"/>
    <property type="project" value="TreeGrafter"/>
</dbReference>
<dbReference type="PANTHER" id="PTHR30146">
    <property type="entry name" value="LACI-RELATED TRANSCRIPTIONAL REPRESSOR"/>
    <property type="match status" value="1"/>
</dbReference>
<dbReference type="SUPFAM" id="SSF47413">
    <property type="entry name" value="lambda repressor-like DNA-binding domains"/>
    <property type="match status" value="1"/>
</dbReference>
<dbReference type="Pfam" id="PF13377">
    <property type="entry name" value="Peripla_BP_3"/>
    <property type="match status" value="1"/>
</dbReference>
<keyword evidence="3" id="KW-0804">Transcription</keyword>
<dbReference type="CDD" id="cd06267">
    <property type="entry name" value="PBP1_LacI_sugar_binding-like"/>
    <property type="match status" value="1"/>
</dbReference>
<reference evidence="5 6" key="1">
    <citation type="submission" date="2017-03" db="EMBL/GenBank/DDBJ databases">
        <title>Complete genome sequence of Paenibacillus Kribbensis producing bioflocculants.</title>
        <authorList>
            <person name="Lee H.-G."/>
            <person name="Oh H.-M."/>
        </authorList>
    </citation>
    <scope>NUCLEOTIDE SEQUENCE [LARGE SCALE GENOMIC DNA]</scope>
    <source>
        <strain evidence="5 6">AM49</strain>
    </source>
</reference>
<keyword evidence="2" id="KW-0238">DNA-binding</keyword>
<keyword evidence="6" id="KW-1185">Reference proteome</keyword>
<dbReference type="Gene3D" id="1.10.260.40">
    <property type="entry name" value="lambda repressor-like DNA-binding domains"/>
    <property type="match status" value="1"/>
</dbReference>
<dbReference type="InterPro" id="IPR010982">
    <property type="entry name" value="Lambda_DNA-bd_dom_sf"/>
</dbReference>
<dbReference type="OrthoDB" id="9775106at2"/>
<feature type="domain" description="HTH lacI-type" evidence="4">
    <location>
        <begin position="2"/>
        <end position="56"/>
    </location>
</feature>
<dbReference type="AlphaFoldDB" id="A0A222WLU1"/>
<protein>
    <submittedName>
        <fullName evidence="5">LacI family transcriptional regulator</fullName>
    </submittedName>
</protein>
<dbReference type="InterPro" id="IPR000843">
    <property type="entry name" value="HTH_LacI"/>
</dbReference>
<dbReference type="Gene3D" id="3.40.50.2300">
    <property type="match status" value="2"/>
</dbReference>
<accession>A0A222WLU1</accession>
<evidence type="ECO:0000256" key="1">
    <source>
        <dbReference type="ARBA" id="ARBA00023015"/>
    </source>
</evidence>
<dbReference type="EMBL" id="CP020028">
    <property type="protein sequence ID" value="ASR47460.1"/>
    <property type="molecule type" value="Genomic_DNA"/>
</dbReference>
<dbReference type="InterPro" id="IPR028082">
    <property type="entry name" value="Peripla_BP_I"/>
</dbReference>
<evidence type="ECO:0000256" key="3">
    <source>
        <dbReference type="ARBA" id="ARBA00023163"/>
    </source>
</evidence>
<dbReference type="KEGG" id="pkb:B4V02_12630"/>
<keyword evidence="1" id="KW-0805">Transcription regulation</keyword>
<evidence type="ECO:0000313" key="6">
    <source>
        <dbReference type="Proteomes" id="UP000214666"/>
    </source>
</evidence>
<dbReference type="STRING" id="172713.GCA_001705305_01077"/>
<dbReference type="Pfam" id="PF00356">
    <property type="entry name" value="LacI"/>
    <property type="match status" value="1"/>
</dbReference>
<sequence>MATIKDISQLTGFSITTVSRALNGYSDVSESTRKLIKEAAESLSYSPNGLARGLVMKETKTLGLLVSGMTYKNIDNNFVFEVLCGINDSAANSDYDLILFSTNTAKQKMKTYTQLCRERKVDGVILQGVKTDDPYLQEVLDSDIPCVLIDIPIQSENVGYVSTNHKESAQAAVEHLIRLGHQKIAMINGYPEAFVSKERFEGFVTAMDQAGLNWKREWVVNGDFTEEEAQHQAVKLLRAYPEITAFFCASDMMALGVIKAANEMGLSVPGQLSIVGFDDIPTAVYFQPPLTTIGQNMYQLGYEAANLLMRMLKSEDSPKSNVLRNELILRSSTDKPHHRNI</sequence>
<gene>
    <name evidence="5" type="ORF">B4V02_12630</name>
</gene>
<dbReference type="SUPFAM" id="SSF53822">
    <property type="entry name" value="Periplasmic binding protein-like I"/>
    <property type="match status" value="1"/>
</dbReference>
<dbReference type="GO" id="GO:0003700">
    <property type="term" value="F:DNA-binding transcription factor activity"/>
    <property type="evidence" value="ECO:0007669"/>
    <property type="project" value="TreeGrafter"/>
</dbReference>
<dbReference type="RefSeq" id="WP_094155041.1">
    <property type="nucleotide sequence ID" value="NZ_CP020028.1"/>
</dbReference>
<dbReference type="PANTHER" id="PTHR30146:SF109">
    <property type="entry name" value="HTH-TYPE TRANSCRIPTIONAL REGULATOR GALS"/>
    <property type="match status" value="1"/>
</dbReference>
<evidence type="ECO:0000313" key="5">
    <source>
        <dbReference type="EMBL" id="ASR47460.1"/>
    </source>
</evidence>
<dbReference type="SMART" id="SM00354">
    <property type="entry name" value="HTH_LACI"/>
    <property type="match status" value="1"/>
</dbReference>
<dbReference type="Proteomes" id="UP000214666">
    <property type="component" value="Chromosome"/>
</dbReference>
<dbReference type="CDD" id="cd01392">
    <property type="entry name" value="HTH_LacI"/>
    <property type="match status" value="1"/>
</dbReference>
<dbReference type="PROSITE" id="PS50932">
    <property type="entry name" value="HTH_LACI_2"/>
    <property type="match status" value="1"/>
</dbReference>
<evidence type="ECO:0000256" key="2">
    <source>
        <dbReference type="ARBA" id="ARBA00023125"/>
    </source>
</evidence>
<evidence type="ECO:0000259" key="4">
    <source>
        <dbReference type="PROSITE" id="PS50932"/>
    </source>
</evidence>
<dbReference type="InterPro" id="IPR046335">
    <property type="entry name" value="LacI/GalR-like_sensor"/>
</dbReference>
<organism evidence="5 6">
    <name type="scientific">Paenibacillus kribbensis</name>
    <dbReference type="NCBI Taxonomy" id="172713"/>
    <lineage>
        <taxon>Bacteria</taxon>
        <taxon>Bacillati</taxon>
        <taxon>Bacillota</taxon>
        <taxon>Bacilli</taxon>
        <taxon>Bacillales</taxon>
        <taxon>Paenibacillaceae</taxon>
        <taxon>Paenibacillus</taxon>
    </lineage>
</organism>